<evidence type="ECO:0000313" key="2">
    <source>
        <dbReference type="Proteomes" id="UP000237105"/>
    </source>
</evidence>
<keyword evidence="2" id="KW-1185">Reference proteome</keyword>
<evidence type="ECO:0000313" key="1">
    <source>
        <dbReference type="EMBL" id="PON51536.1"/>
    </source>
</evidence>
<dbReference type="EMBL" id="JXTB01000232">
    <property type="protein sequence ID" value="PON51536.1"/>
    <property type="molecule type" value="Genomic_DNA"/>
</dbReference>
<name>A0A2P5BRW7_PARAD</name>
<dbReference type="AlphaFoldDB" id="A0A2P5BRW7"/>
<accession>A0A2P5BRW7</accession>
<organism evidence="1 2">
    <name type="scientific">Parasponia andersonii</name>
    <name type="common">Sponia andersonii</name>
    <dbReference type="NCBI Taxonomy" id="3476"/>
    <lineage>
        <taxon>Eukaryota</taxon>
        <taxon>Viridiplantae</taxon>
        <taxon>Streptophyta</taxon>
        <taxon>Embryophyta</taxon>
        <taxon>Tracheophyta</taxon>
        <taxon>Spermatophyta</taxon>
        <taxon>Magnoliopsida</taxon>
        <taxon>eudicotyledons</taxon>
        <taxon>Gunneridae</taxon>
        <taxon>Pentapetalae</taxon>
        <taxon>rosids</taxon>
        <taxon>fabids</taxon>
        <taxon>Rosales</taxon>
        <taxon>Cannabaceae</taxon>
        <taxon>Parasponia</taxon>
    </lineage>
</organism>
<comment type="caution">
    <text evidence="1">The sequence shown here is derived from an EMBL/GenBank/DDBJ whole genome shotgun (WGS) entry which is preliminary data.</text>
</comment>
<feature type="non-terminal residue" evidence="1">
    <location>
        <position position="1"/>
    </location>
</feature>
<proteinExistence type="predicted"/>
<gene>
    <name evidence="1" type="ORF">PanWU01x14_216180</name>
</gene>
<reference evidence="2" key="1">
    <citation type="submission" date="2016-06" db="EMBL/GenBank/DDBJ databases">
        <title>Parallel loss of symbiosis genes in relatives of nitrogen-fixing non-legume Parasponia.</title>
        <authorList>
            <person name="Van Velzen R."/>
            <person name="Holmer R."/>
            <person name="Bu F."/>
            <person name="Rutten L."/>
            <person name="Van Zeijl A."/>
            <person name="Liu W."/>
            <person name="Santuari L."/>
            <person name="Cao Q."/>
            <person name="Sharma T."/>
            <person name="Shen D."/>
            <person name="Roswanjaya Y."/>
            <person name="Wardhani T."/>
            <person name="Kalhor M.S."/>
            <person name="Jansen J."/>
            <person name="Van den Hoogen J."/>
            <person name="Gungor B."/>
            <person name="Hartog M."/>
            <person name="Hontelez J."/>
            <person name="Verver J."/>
            <person name="Yang W.-C."/>
            <person name="Schijlen E."/>
            <person name="Repin R."/>
            <person name="Schilthuizen M."/>
            <person name="Schranz E."/>
            <person name="Heidstra R."/>
            <person name="Miyata K."/>
            <person name="Fedorova E."/>
            <person name="Kohlen W."/>
            <person name="Bisseling T."/>
            <person name="Smit S."/>
            <person name="Geurts R."/>
        </authorList>
    </citation>
    <scope>NUCLEOTIDE SEQUENCE [LARGE SCALE GENOMIC DNA]</scope>
    <source>
        <strain evidence="2">cv. WU1-14</strain>
    </source>
</reference>
<sequence>QNKRGLYQIHFAYNDEHHQPDLKRIWYDQSTAPLCIKHWWYIQVVCCSSLKVLYSLTQKGGETSGSAGHCLVDKLQIQLFVYTYCLMHVTITKLSNHCHYGHIVRREIYIIGWHLTMENL</sequence>
<dbReference type="Proteomes" id="UP000237105">
    <property type="component" value="Unassembled WGS sequence"/>
</dbReference>
<protein>
    <submittedName>
        <fullName evidence="1">Uncharacterized protein</fullName>
    </submittedName>
</protein>